<sequence length="77" mass="8527">MNQVLKHLTLGVLYILVALLIAVPPVYLIMSAPECDAEPCQISSRSFFTAYTASIWLLPFSIAAVLLAFIFKLKNRA</sequence>
<dbReference type="AlphaFoldDB" id="A0A0F9N6M2"/>
<dbReference type="EMBL" id="LAZR01004568">
    <property type="protein sequence ID" value="KKN07462.1"/>
    <property type="molecule type" value="Genomic_DNA"/>
</dbReference>
<protein>
    <submittedName>
        <fullName evidence="2">Uncharacterized protein</fullName>
    </submittedName>
</protein>
<evidence type="ECO:0000256" key="1">
    <source>
        <dbReference type="SAM" id="Phobius"/>
    </source>
</evidence>
<keyword evidence="1" id="KW-0812">Transmembrane</keyword>
<feature type="transmembrane region" description="Helical" evidence="1">
    <location>
        <begin position="50"/>
        <end position="71"/>
    </location>
</feature>
<gene>
    <name evidence="2" type="ORF">LCGC14_1066650</name>
</gene>
<proteinExistence type="predicted"/>
<feature type="transmembrane region" description="Helical" evidence="1">
    <location>
        <begin position="12"/>
        <end position="30"/>
    </location>
</feature>
<accession>A0A0F9N6M2</accession>
<organism evidence="2">
    <name type="scientific">marine sediment metagenome</name>
    <dbReference type="NCBI Taxonomy" id="412755"/>
    <lineage>
        <taxon>unclassified sequences</taxon>
        <taxon>metagenomes</taxon>
        <taxon>ecological metagenomes</taxon>
    </lineage>
</organism>
<name>A0A0F9N6M2_9ZZZZ</name>
<keyword evidence="1" id="KW-1133">Transmembrane helix</keyword>
<comment type="caution">
    <text evidence="2">The sequence shown here is derived from an EMBL/GenBank/DDBJ whole genome shotgun (WGS) entry which is preliminary data.</text>
</comment>
<keyword evidence="1" id="KW-0472">Membrane</keyword>
<reference evidence="2" key="1">
    <citation type="journal article" date="2015" name="Nature">
        <title>Complex archaea that bridge the gap between prokaryotes and eukaryotes.</title>
        <authorList>
            <person name="Spang A."/>
            <person name="Saw J.H."/>
            <person name="Jorgensen S.L."/>
            <person name="Zaremba-Niedzwiedzka K."/>
            <person name="Martijn J."/>
            <person name="Lind A.E."/>
            <person name="van Eijk R."/>
            <person name="Schleper C."/>
            <person name="Guy L."/>
            <person name="Ettema T.J."/>
        </authorList>
    </citation>
    <scope>NUCLEOTIDE SEQUENCE</scope>
</reference>
<evidence type="ECO:0000313" key="2">
    <source>
        <dbReference type="EMBL" id="KKN07462.1"/>
    </source>
</evidence>